<dbReference type="Pfam" id="PF00149">
    <property type="entry name" value="Metallophos"/>
    <property type="match status" value="1"/>
</dbReference>
<feature type="domain" description="Calcineurin-like phosphoesterase" evidence="3">
    <location>
        <begin position="41"/>
        <end position="297"/>
    </location>
</feature>
<dbReference type="InterPro" id="IPR030998">
    <property type="entry name" value="Thiosulf_SoxB"/>
</dbReference>
<dbReference type="CDD" id="cd07411">
    <property type="entry name" value="MPP_SoxB_N"/>
    <property type="match status" value="1"/>
</dbReference>
<evidence type="ECO:0000256" key="1">
    <source>
        <dbReference type="ARBA" id="ARBA00022729"/>
    </source>
</evidence>
<dbReference type="PROSITE" id="PS51318">
    <property type="entry name" value="TAT"/>
    <property type="match status" value="1"/>
</dbReference>
<keyword evidence="2" id="KW-0378">Hydrolase</keyword>
<dbReference type="RefSeq" id="WP_343894766.1">
    <property type="nucleotide sequence ID" value="NZ_BAAAFZ010000017.1"/>
</dbReference>
<dbReference type="InterPro" id="IPR006179">
    <property type="entry name" value="5_nucleotidase/apyrase"/>
</dbReference>
<comment type="similarity">
    <text evidence="2">Belongs to the 5'-nucleotidase family.</text>
</comment>
<dbReference type="EMBL" id="BAAAFZ010000017">
    <property type="protein sequence ID" value="GAA0578904.1"/>
    <property type="molecule type" value="Genomic_DNA"/>
</dbReference>
<dbReference type="Gene3D" id="3.90.780.10">
    <property type="entry name" value="5'-Nucleotidase, C-terminal domain"/>
    <property type="match status" value="1"/>
</dbReference>
<reference evidence="6" key="1">
    <citation type="journal article" date="2019" name="Int. J. Syst. Evol. Microbiol.">
        <title>The Global Catalogue of Microorganisms (GCM) 10K type strain sequencing project: providing services to taxonomists for standard genome sequencing and annotation.</title>
        <authorList>
            <consortium name="The Broad Institute Genomics Platform"/>
            <consortium name="The Broad Institute Genome Sequencing Center for Infectious Disease"/>
            <person name="Wu L."/>
            <person name="Ma J."/>
        </authorList>
    </citation>
    <scope>NUCLEOTIDE SEQUENCE [LARGE SCALE GENOMIC DNA]</scope>
    <source>
        <strain evidence="6">JCM 9933</strain>
    </source>
</reference>
<dbReference type="InterPro" id="IPR006311">
    <property type="entry name" value="TAT_signal"/>
</dbReference>
<keyword evidence="6" id="KW-1185">Reference proteome</keyword>
<keyword evidence="2" id="KW-0547">Nucleotide-binding</keyword>
<evidence type="ECO:0000259" key="3">
    <source>
        <dbReference type="Pfam" id="PF00149"/>
    </source>
</evidence>
<feature type="domain" description="5'-Nucleotidase C-terminal" evidence="4">
    <location>
        <begin position="371"/>
        <end position="525"/>
    </location>
</feature>
<evidence type="ECO:0000313" key="6">
    <source>
        <dbReference type="Proteomes" id="UP001501588"/>
    </source>
</evidence>
<dbReference type="InterPro" id="IPR029052">
    <property type="entry name" value="Metallo-depent_PP-like"/>
</dbReference>
<dbReference type="InterPro" id="IPR004843">
    <property type="entry name" value="Calcineurin-like_PHP"/>
</dbReference>
<name>A0ABP3Q0U8_9PROT</name>
<dbReference type="SUPFAM" id="SSF55816">
    <property type="entry name" value="5'-nucleotidase (syn. UDP-sugar hydrolase), C-terminal domain"/>
    <property type="match status" value="1"/>
</dbReference>
<dbReference type="Gene3D" id="3.60.21.10">
    <property type="match status" value="1"/>
</dbReference>
<dbReference type="InterPro" id="IPR041829">
    <property type="entry name" value="SoxB_N"/>
</dbReference>
<dbReference type="Proteomes" id="UP001501588">
    <property type="component" value="Unassembled WGS sequence"/>
</dbReference>
<dbReference type="NCBIfam" id="TIGR04486">
    <property type="entry name" value="thiosulf_SoxB"/>
    <property type="match status" value="1"/>
</dbReference>
<evidence type="ECO:0000313" key="5">
    <source>
        <dbReference type="EMBL" id="GAA0578904.1"/>
    </source>
</evidence>
<dbReference type="InterPro" id="IPR008334">
    <property type="entry name" value="5'-Nucleotdase_C"/>
</dbReference>
<dbReference type="PRINTS" id="PR01607">
    <property type="entry name" value="APYRASEFAMLY"/>
</dbReference>
<dbReference type="SUPFAM" id="SSF56300">
    <property type="entry name" value="Metallo-dependent phosphatases"/>
    <property type="match status" value="1"/>
</dbReference>
<accession>A0ABP3Q0U8</accession>
<protein>
    <submittedName>
        <fullName evidence="5">Thiosulfohydrolase SoxB</fullName>
    </submittedName>
</protein>
<evidence type="ECO:0000259" key="4">
    <source>
        <dbReference type="Pfam" id="PF02872"/>
    </source>
</evidence>
<keyword evidence="1" id="KW-0732">Signal</keyword>
<comment type="caution">
    <text evidence="5">The sequence shown here is derived from an EMBL/GenBank/DDBJ whole genome shotgun (WGS) entry which is preliminary data.</text>
</comment>
<dbReference type="PANTHER" id="PTHR11575:SF42">
    <property type="entry name" value="SULFUR OXIDATION PROTEIN SOXB"/>
    <property type="match status" value="1"/>
</dbReference>
<proteinExistence type="inferred from homology"/>
<dbReference type="PANTHER" id="PTHR11575">
    <property type="entry name" value="5'-NUCLEOTIDASE-RELATED"/>
    <property type="match status" value="1"/>
</dbReference>
<dbReference type="Pfam" id="PF02872">
    <property type="entry name" value="5_nucleotid_C"/>
    <property type="match status" value="1"/>
</dbReference>
<organism evidence="5 6">
    <name type="scientific">Craurococcus roseus</name>
    <dbReference type="NCBI Taxonomy" id="77585"/>
    <lineage>
        <taxon>Bacteria</taxon>
        <taxon>Pseudomonadati</taxon>
        <taxon>Pseudomonadota</taxon>
        <taxon>Alphaproteobacteria</taxon>
        <taxon>Acetobacterales</taxon>
        <taxon>Acetobacteraceae</taxon>
        <taxon>Craurococcus</taxon>
    </lineage>
</organism>
<gene>
    <name evidence="5" type="primary">soxB</name>
    <name evidence="5" type="ORF">GCM10009416_16710</name>
</gene>
<dbReference type="Gene3D" id="6.10.140.570">
    <property type="match status" value="1"/>
</dbReference>
<evidence type="ECO:0000256" key="2">
    <source>
        <dbReference type="RuleBase" id="RU362119"/>
    </source>
</evidence>
<sequence length="554" mass="59853">MITRRDLMAAAAALAAAGTARAQERPRQAELLRFAPLGQVTLVHVTDLHAQLVPMHFREASVNVGVGEARGQVPHLTGEALLARYRIGAGTPMAHALTGHDFERLARAYGPMGGLDRIVTLVEAIRAERPGNTIVLDGGDTLQGSWTSLQTRGADMVEALKALTADATTGHWEFTYGADRVKELVGAMPCPFLAGNVQDTEWNEDVFEHTKAFERGGVRVAVIGQAFPYTPVANPRWLIPDWSFGIKEEVVAKRVQAARGEGAELVVLLSHNGFDVDRKLAARVPGIDVILTGHTHDALPEPLKVGNTLLVASGCHGKFISRLDLRVEGGRVAEFRHALIPVFAESIAPDADTAALVRRLRAPYAAELARVVGRTEVLLTRRGNLNGTVDDLICAALMRQRDAEIALSPGFRWGYSLLPGSDITAEDVWAHTAITYPAAYRTAMTGEQLKAILEDVADNLFNPDPYYQQGGDMVRVGGLGWTLDVAAPAGSRVQDLTLLRTGQPIEAAREYAVAGWASVNQGTEGPPVWDVVMRHLSEGPVRAEPNRHLRLKGA</sequence>
<dbReference type="InterPro" id="IPR036907">
    <property type="entry name" value="5'-Nucleotdase_C_sf"/>
</dbReference>